<dbReference type="InterPro" id="IPR029062">
    <property type="entry name" value="Class_I_gatase-like"/>
</dbReference>
<organism evidence="2 3">
    <name type="scientific">Bacillus salitolerans</name>
    <dbReference type="NCBI Taxonomy" id="1437434"/>
    <lineage>
        <taxon>Bacteria</taxon>
        <taxon>Bacillati</taxon>
        <taxon>Bacillota</taxon>
        <taxon>Bacilli</taxon>
        <taxon>Bacillales</taxon>
        <taxon>Bacillaceae</taxon>
        <taxon>Bacillus</taxon>
    </lineage>
</organism>
<accession>A0ABW4LT66</accession>
<name>A0ABW4LT66_9BACI</name>
<dbReference type="PANTHER" id="PTHR43130:SF2">
    <property type="entry name" value="DJ-1_PFPI DOMAIN-CONTAINING PROTEIN"/>
    <property type="match status" value="1"/>
</dbReference>
<dbReference type="Proteomes" id="UP001597214">
    <property type="component" value="Unassembled WGS sequence"/>
</dbReference>
<proteinExistence type="predicted"/>
<evidence type="ECO:0000313" key="2">
    <source>
        <dbReference type="EMBL" id="MFD1737651.1"/>
    </source>
</evidence>
<feature type="domain" description="DJ-1/PfpI" evidence="1">
    <location>
        <begin position="7"/>
        <end position="172"/>
    </location>
</feature>
<keyword evidence="3" id="KW-1185">Reference proteome</keyword>
<evidence type="ECO:0000259" key="1">
    <source>
        <dbReference type="Pfam" id="PF01965"/>
    </source>
</evidence>
<dbReference type="RefSeq" id="WP_377928908.1">
    <property type="nucleotide sequence ID" value="NZ_JBHUEM010000021.1"/>
</dbReference>
<dbReference type="Gene3D" id="3.40.50.880">
    <property type="match status" value="1"/>
</dbReference>
<dbReference type="EMBL" id="JBHUEM010000021">
    <property type="protein sequence ID" value="MFD1737651.1"/>
    <property type="molecule type" value="Genomic_DNA"/>
</dbReference>
<dbReference type="InterPro" id="IPR002818">
    <property type="entry name" value="DJ-1/PfpI"/>
</dbReference>
<gene>
    <name evidence="2" type="ORF">ACFSCX_13980</name>
</gene>
<dbReference type="InterPro" id="IPR052158">
    <property type="entry name" value="INH-QAR"/>
</dbReference>
<sequence length="197" mass="21610">MEKGKTRKIAIVCFDQFTDIDVFMPWDLLNRVRLVGKENNWEVKILGTADTHTSMAGLTIPTHGMVEEANGADAVIFASGTGIQRLIRDEDYLNRFKLDPKNQLIGSMCSGALLLGALKLLDGKKATTYPTVVHQLKEFNVDVVESSFVNEGNISTAAGCLAAEELVSWIVKELIGDEMVKIILETVQPVGQGLLFN</sequence>
<dbReference type="SUPFAM" id="SSF52317">
    <property type="entry name" value="Class I glutamine amidotransferase-like"/>
    <property type="match status" value="1"/>
</dbReference>
<comment type="caution">
    <text evidence="2">The sequence shown here is derived from an EMBL/GenBank/DDBJ whole genome shotgun (WGS) entry which is preliminary data.</text>
</comment>
<protein>
    <submittedName>
        <fullName evidence="2">DJ-1/PfpI family protein</fullName>
    </submittedName>
</protein>
<dbReference type="Pfam" id="PF01965">
    <property type="entry name" value="DJ-1_PfpI"/>
    <property type="match status" value="1"/>
</dbReference>
<dbReference type="PANTHER" id="PTHR43130">
    <property type="entry name" value="ARAC-FAMILY TRANSCRIPTIONAL REGULATOR"/>
    <property type="match status" value="1"/>
</dbReference>
<reference evidence="3" key="1">
    <citation type="journal article" date="2019" name="Int. J. Syst. Evol. Microbiol.">
        <title>The Global Catalogue of Microorganisms (GCM) 10K type strain sequencing project: providing services to taxonomists for standard genome sequencing and annotation.</title>
        <authorList>
            <consortium name="The Broad Institute Genomics Platform"/>
            <consortium name="The Broad Institute Genome Sequencing Center for Infectious Disease"/>
            <person name="Wu L."/>
            <person name="Ma J."/>
        </authorList>
    </citation>
    <scope>NUCLEOTIDE SEQUENCE [LARGE SCALE GENOMIC DNA]</scope>
    <source>
        <strain evidence="3">CCUG 49339</strain>
    </source>
</reference>
<evidence type="ECO:0000313" key="3">
    <source>
        <dbReference type="Proteomes" id="UP001597214"/>
    </source>
</evidence>